<dbReference type="RefSeq" id="WP_241447099.1">
    <property type="nucleotide sequence ID" value="NZ_JAKZHW010000001.1"/>
</dbReference>
<evidence type="ECO:0000313" key="6">
    <source>
        <dbReference type="Proteomes" id="UP001203058"/>
    </source>
</evidence>
<dbReference type="PROSITE" id="PS00380">
    <property type="entry name" value="RHODANESE_1"/>
    <property type="match status" value="1"/>
</dbReference>
<comment type="caution">
    <text evidence="5">The sequence shown here is derived from an EMBL/GenBank/DDBJ whole genome shotgun (WGS) entry which is preliminary data.</text>
</comment>
<evidence type="ECO:0000256" key="2">
    <source>
        <dbReference type="ARBA" id="ARBA00022737"/>
    </source>
</evidence>
<reference evidence="5 6" key="1">
    <citation type="submission" date="2022-03" db="EMBL/GenBank/DDBJ databases">
        <authorList>
            <person name="Jo J.-H."/>
            <person name="Im W.-T."/>
        </authorList>
    </citation>
    <scope>NUCLEOTIDE SEQUENCE [LARGE SCALE GENOMIC DNA]</scope>
    <source>
        <strain evidence="5 6">SM33</strain>
    </source>
</reference>
<dbReference type="InterPro" id="IPR036873">
    <property type="entry name" value="Rhodanese-like_dom_sf"/>
</dbReference>
<dbReference type="SUPFAM" id="SSF52821">
    <property type="entry name" value="Rhodanese/Cell cycle control phosphatase"/>
    <property type="match status" value="2"/>
</dbReference>
<keyword evidence="1" id="KW-0808">Transferase</keyword>
<feature type="region of interest" description="Disordered" evidence="3">
    <location>
        <begin position="173"/>
        <end position="194"/>
    </location>
</feature>
<dbReference type="CDD" id="cd01448">
    <property type="entry name" value="TST_Repeat_1"/>
    <property type="match status" value="1"/>
</dbReference>
<organism evidence="5 6">
    <name type="scientific">Sphingomonas telluris</name>
    <dbReference type="NCBI Taxonomy" id="2907998"/>
    <lineage>
        <taxon>Bacteria</taxon>
        <taxon>Pseudomonadati</taxon>
        <taxon>Pseudomonadota</taxon>
        <taxon>Alphaproteobacteria</taxon>
        <taxon>Sphingomonadales</taxon>
        <taxon>Sphingomonadaceae</taxon>
        <taxon>Sphingomonas</taxon>
    </lineage>
</organism>
<dbReference type="SMART" id="SM00450">
    <property type="entry name" value="RHOD"/>
    <property type="match status" value="2"/>
</dbReference>
<evidence type="ECO:0000256" key="3">
    <source>
        <dbReference type="SAM" id="MobiDB-lite"/>
    </source>
</evidence>
<evidence type="ECO:0000256" key="1">
    <source>
        <dbReference type="ARBA" id="ARBA00022679"/>
    </source>
</evidence>
<keyword evidence="6" id="KW-1185">Reference proteome</keyword>
<dbReference type="EMBL" id="JAKZHW010000001">
    <property type="protein sequence ID" value="MCH8616296.1"/>
    <property type="molecule type" value="Genomic_DNA"/>
</dbReference>
<evidence type="ECO:0000259" key="4">
    <source>
        <dbReference type="PROSITE" id="PS50206"/>
    </source>
</evidence>
<gene>
    <name evidence="5" type="ORF">LZ016_09310</name>
</gene>
<keyword evidence="2" id="KW-0677">Repeat</keyword>
<dbReference type="PANTHER" id="PTHR11364:SF27">
    <property type="entry name" value="SULFURTRANSFERASE"/>
    <property type="match status" value="1"/>
</dbReference>
<proteinExistence type="predicted"/>
<feature type="domain" description="Rhodanese" evidence="4">
    <location>
        <begin position="15"/>
        <end position="132"/>
    </location>
</feature>
<dbReference type="PROSITE" id="PS50206">
    <property type="entry name" value="RHODANESE_3"/>
    <property type="match status" value="2"/>
</dbReference>
<dbReference type="InterPro" id="IPR001307">
    <property type="entry name" value="Thiosulphate_STrfase_CS"/>
</dbReference>
<dbReference type="Proteomes" id="UP001203058">
    <property type="component" value="Unassembled WGS sequence"/>
</dbReference>
<protein>
    <submittedName>
        <fullName evidence="5">Sulfurtransferase</fullName>
    </submittedName>
</protein>
<name>A0ABS9VMV5_9SPHN</name>
<evidence type="ECO:0000313" key="5">
    <source>
        <dbReference type="EMBL" id="MCH8616296.1"/>
    </source>
</evidence>
<dbReference type="InterPro" id="IPR045078">
    <property type="entry name" value="TST/MPST-like"/>
</dbReference>
<dbReference type="CDD" id="cd01449">
    <property type="entry name" value="TST_Repeat_2"/>
    <property type="match status" value="1"/>
</dbReference>
<feature type="compositionally biased region" description="Basic and acidic residues" evidence="3">
    <location>
        <begin position="173"/>
        <end position="183"/>
    </location>
</feature>
<feature type="domain" description="Rhodanese" evidence="4">
    <location>
        <begin position="162"/>
        <end position="273"/>
    </location>
</feature>
<dbReference type="Pfam" id="PF00581">
    <property type="entry name" value="Rhodanese"/>
    <property type="match status" value="2"/>
</dbReference>
<dbReference type="PANTHER" id="PTHR11364">
    <property type="entry name" value="THIOSULFATE SULFERTANSFERASE"/>
    <property type="match status" value="1"/>
</dbReference>
<accession>A0ABS9VMV5</accession>
<sequence length="277" mass="30201">MDDLVSTAWLAQNLAARDIVPVDCSWFMPSSGRSGRGEFQQSHIPGARFLDIDELSEKQNPAPHMLPSAEDFGVAMTKLGVAHDDRIVVYDNSPLRTAARGWFMLRHFGADRVAILDGGFQKWLAENRPTESGKPEPREARFDAAAKPANVVGKNEILSGLGVPLVDARGRPRFEGAEEDPRPGVEPGHMPGARNLPYAEIYNPDGTFKPREEIRKLFFAAGADVDRPFVATCGSGVTANSLIFAARLLGNRDTRLYDGSWSEWGSDPSTPKVKGAA</sequence>
<dbReference type="InterPro" id="IPR001763">
    <property type="entry name" value="Rhodanese-like_dom"/>
</dbReference>
<dbReference type="Gene3D" id="3.40.250.10">
    <property type="entry name" value="Rhodanese-like domain"/>
    <property type="match status" value="2"/>
</dbReference>